<dbReference type="GO" id="GO:0016787">
    <property type="term" value="F:hydrolase activity"/>
    <property type="evidence" value="ECO:0007669"/>
    <property type="project" value="UniProtKB-KW"/>
</dbReference>
<keyword evidence="1" id="KW-0472">Membrane</keyword>
<feature type="transmembrane region" description="Helical" evidence="1">
    <location>
        <begin position="36"/>
        <end position="55"/>
    </location>
</feature>
<keyword evidence="3" id="KW-1185">Reference proteome</keyword>
<reference evidence="2 3" key="1">
    <citation type="submission" date="2020-08" db="EMBL/GenBank/DDBJ databases">
        <title>Genomic Encyclopedia of Type Strains, Phase IV (KMG-IV): sequencing the most valuable type-strain genomes for metagenomic binning, comparative biology and taxonomic classification.</title>
        <authorList>
            <person name="Goeker M."/>
        </authorList>
    </citation>
    <scope>NUCLEOTIDE SEQUENCE [LARGE SCALE GENOMIC DNA]</scope>
    <source>
        <strain evidence="2 3">DSM 15895</strain>
    </source>
</reference>
<keyword evidence="1" id="KW-0812">Transmembrane</keyword>
<evidence type="ECO:0000313" key="3">
    <source>
        <dbReference type="Proteomes" id="UP000525923"/>
    </source>
</evidence>
<sequence>MENLIILAFFVATYITAYFLHALQKRKRLKRHIGEMVFLSTFIASIPIFALSYLLNEPYDYYIGVFGIIMFFLSLNGFGITKILEKVDKRKSR</sequence>
<keyword evidence="2" id="KW-0378">Hydrolase</keyword>
<proteinExistence type="predicted"/>
<name>A0A7W8CRY8_9BACL</name>
<dbReference type="Proteomes" id="UP000525923">
    <property type="component" value="Unassembled WGS sequence"/>
</dbReference>
<organism evidence="2 3">
    <name type="scientific">Planococcus koreensis</name>
    <dbReference type="NCBI Taxonomy" id="112331"/>
    <lineage>
        <taxon>Bacteria</taxon>
        <taxon>Bacillati</taxon>
        <taxon>Bacillota</taxon>
        <taxon>Bacilli</taxon>
        <taxon>Bacillales</taxon>
        <taxon>Caryophanaceae</taxon>
        <taxon>Planococcus</taxon>
    </lineage>
</organism>
<evidence type="ECO:0000256" key="1">
    <source>
        <dbReference type="SAM" id="Phobius"/>
    </source>
</evidence>
<accession>A0A7W8CRY8</accession>
<keyword evidence="1" id="KW-1133">Transmembrane helix</keyword>
<dbReference type="EMBL" id="JACHHE010000005">
    <property type="protein sequence ID" value="MBB5180555.1"/>
    <property type="molecule type" value="Genomic_DNA"/>
</dbReference>
<feature type="transmembrane region" description="Helical" evidence="1">
    <location>
        <begin position="61"/>
        <end position="84"/>
    </location>
</feature>
<comment type="caution">
    <text evidence="2">The sequence shown here is derived from an EMBL/GenBank/DDBJ whole genome shotgun (WGS) entry which is preliminary data.</text>
</comment>
<evidence type="ECO:0000313" key="2">
    <source>
        <dbReference type="EMBL" id="MBB5180555.1"/>
    </source>
</evidence>
<protein>
    <submittedName>
        <fullName evidence="2">Putative effector of murein hydrolase</fullName>
    </submittedName>
</protein>
<dbReference type="AlphaFoldDB" id="A0A7W8CRY8"/>
<feature type="transmembrane region" description="Helical" evidence="1">
    <location>
        <begin position="6"/>
        <end position="24"/>
    </location>
</feature>
<gene>
    <name evidence="2" type="ORF">HNQ44_001984</name>
</gene>